<dbReference type="PANTHER" id="PTHR43060:SF15">
    <property type="entry name" value="3-HYDROXYISOBUTYRATE DEHYDROGENASE-LIKE 1, MITOCHONDRIAL-RELATED"/>
    <property type="match status" value="1"/>
</dbReference>
<dbReference type="SUPFAM" id="SSF48179">
    <property type="entry name" value="6-phosphogluconate dehydrogenase C-terminal domain-like"/>
    <property type="match status" value="1"/>
</dbReference>
<dbReference type="InterPro" id="IPR015815">
    <property type="entry name" value="HIBADH-related"/>
</dbReference>
<evidence type="ECO:0000259" key="4">
    <source>
        <dbReference type="Pfam" id="PF03446"/>
    </source>
</evidence>
<evidence type="ECO:0000259" key="5">
    <source>
        <dbReference type="Pfam" id="PF14833"/>
    </source>
</evidence>
<reference evidence="7" key="1">
    <citation type="journal article" date="2019" name="Int. J. Syst. Evol. Microbiol.">
        <title>The Global Catalogue of Microorganisms (GCM) 10K type strain sequencing project: providing services to taxonomists for standard genome sequencing and annotation.</title>
        <authorList>
            <consortium name="The Broad Institute Genomics Platform"/>
            <consortium name="The Broad Institute Genome Sequencing Center for Infectious Disease"/>
            <person name="Wu L."/>
            <person name="Ma J."/>
        </authorList>
    </citation>
    <scope>NUCLEOTIDE SEQUENCE [LARGE SCALE GENOMIC DNA]</scope>
    <source>
        <strain evidence="7">KACC 11904</strain>
    </source>
</reference>
<comment type="similarity">
    <text evidence="1">Belongs to the HIBADH-related family.</text>
</comment>
<evidence type="ECO:0000256" key="3">
    <source>
        <dbReference type="ARBA" id="ARBA00023027"/>
    </source>
</evidence>
<dbReference type="PIRSF" id="PIRSF000103">
    <property type="entry name" value="HIBADH"/>
    <property type="match status" value="1"/>
</dbReference>
<dbReference type="Pfam" id="PF14833">
    <property type="entry name" value="NAD_binding_11"/>
    <property type="match status" value="1"/>
</dbReference>
<dbReference type="Pfam" id="PF03446">
    <property type="entry name" value="NAD_binding_2"/>
    <property type="match status" value="1"/>
</dbReference>
<dbReference type="InterPro" id="IPR008927">
    <property type="entry name" value="6-PGluconate_DH-like_C_sf"/>
</dbReference>
<sequence>MKIGFIGLGTMGLPMASNLLRAGYELVVYNRNRTKAEELGVGVQIADSPGDVVQQTAMVITMLSDDHAVNEVYDGAKGIMSSLQQGGGAKIVMDCSTISPQTSMKLAQKLEELGVDMLDAPVTGSKPQAIEGILTFIVGGKKEIFEQCGPIFEAMGKKAVYMGESGSGSKTKLANNALVASNLIALSESIALVKKCGLDPALFLEVIAGGGARSGMAEMKGPKILNRDFSPQFMTQLMLKDLKLATQLADSIQLPMPALGVAKQIFQIACNEGAGTEDMSAVVKCFEQWAQLNQGNAE</sequence>
<keyword evidence="3" id="KW-0520">NAD</keyword>
<dbReference type="PROSITE" id="PS00895">
    <property type="entry name" value="3_HYDROXYISOBUT_DH"/>
    <property type="match status" value="1"/>
</dbReference>
<proteinExistence type="inferred from homology"/>
<evidence type="ECO:0000256" key="1">
    <source>
        <dbReference type="ARBA" id="ARBA00009080"/>
    </source>
</evidence>
<gene>
    <name evidence="6" type="ORF">ACFPOG_23310</name>
</gene>
<keyword evidence="2 6" id="KW-0560">Oxidoreductase</keyword>
<comment type="caution">
    <text evidence="6">The sequence shown here is derived from an EMBL/GenBank/DDBJ whole genome shotgun (WGS) entry which is preliminary data.</text>
</comment>
<evidence type="ECO:0000313" key="6">
    <source>
        <dbReference type="EMBL" id="MFC5451167.1"/>
    </source>
</evidence>
<dbReference type="EC" id="1.1.-.-" evidence="6"/>
<dbReference type="Proteomes" id="UP001596044">
    <property type="component" value="Unassembled WGS sequence"/>
</dbReference>
<dbReference type="InterPro" id="IPR036291">
    <property type="entry name" value="NAD(P)-bd_dom_sf"/>
</dbReference>
<dbReference type="Gene3D" id="1.10.1040.10">
    <property type="entry name" value="N-(1-d-carboxylethyl)-l-norvaline Dehydrogenase, domain 2"/>
    <property type="match status" value="1"/>
</dbReference>
<accession>A0ABW0KDK5</accession>
<evidence type="ECO:0000313" key="7">
    <source>
        <dbReference type="Proteomes" id="UP001596044"/>
    </source>
</evidence>
<dbReference type="PANTHER" id="PTHR43060">
    <property type="entry name" value="3-HYDROXYISOBUTYRATE DEHYDROGENASE-LIKE 1, MITOCHONDRIAL-RELATED"/>
    <property type="match status" value="1"/>
</dbReference>
<dbReference type="SUPFAM" id="SSF51735">
    <property type="entry name" value="NAD(P)-binding Rossmann-fold domains"/>
    <property type="match status" value="1"/>
</dbReference>
<organism evidence="6 7">
    <name type="scientific">Paenibacillus aestuarii</name>
    <dbReference type="NCBI Taxonomy" id="516965"/>
    <lineage>
        <taxon>Bacteria</taxon>
        <taxon>Bacillati</taxon>
        <taxon>Bacillota</taxon>
        <taxon>Bacilli</taxon>
        <taxon>Bacillales</taxon>
        <taxon>Paenibacillaceae</taxon>
        <taxon>Paenibacillus</taxon>
    </lineage>
</organism>
<dbReference type="RefSeq" id="WP_270879566.1">
    <property type="nucleotide sequence ID" value="NZ_JAQFVF010000025.1"/>
</dbReference>
<dbReference type="InterPro" id="IPR029154">
    <property type="entry name" value="HIBADH-like_NADP-bd"/>
</dbReference>
<protein>
    <submittedName>
        <fullName evidence="6">NAD(P)-dependent oxidoreductase</fullName>
        <ecNumber evidence="6">1.1.-.-</ecNumber>
    </submittedName>
</protein>
<dbReference type="Gene3D" id="3.40.50.720">
    <property type="entry name" value="NAD(P)-binding Rossmann-like Domain"/>
    <property type="match status" value="1"/>
</dbReference>
<name>A0ABW0KDK5_9BACL</name>
<evidence type="ECO:0000256" key="2">
    <source>
        <dbReference type="ARBA" id="ARBA00023002"/>
    </source>
</evidence>
<keyword evidence="7" id="KW-1185">Reference proteome</keyword>
<dbReference type="GO" id="GO:0016491">
    <property type="term" value="F:oxidoreductase activity"/>
    <property type="evidence" value="ECO:0007669"/>
    <property type="project" value="UniProtKB-KW"/>
</dbReference>
<dbReference type="InterPro" id="IPR013328">
    <property type="entry name" value="6PGD_dom2"/>
</dbReference>
<feature type="domain" description="6-phosphogluconate dehydrogenase NADP-binding" evidence="4">
    <location>
        <begin position="2"/>
        <end position="163"/>
    </location>
</feature>
<dbReference type="EMBL" id="JBHSMJ010000031">
    <property type="protein sequence ID" value="MFC5451167.1"/>
    <property type="molecule type" value="Genomic_DNA"/>
</dbReference>
<dbReference type="InterPro" id="IPR002204">
    <property type="entry name" value="3-OH-isobutyrate_DH-rel_CS"/>
</dbReference>
<dbReference type="InterPro" id="IPR006115">
    <property type="entry name" value="6PGDH_NADP-bd"/>
</dbReference>
<feature type="domain" description="3-hydroxyisobutyrate dehydrogenase-like NAD-binding" evidence="5">
    <location>
        <begin position="166"/>
        <end position="285"/>
    </location>
</feature>